<reference evidence="1" key="1">
    <citation type="journal article" date="2017" name="Nature">
        <title>The sunflower genome provides insights into oil metabolism, flowering and Asterid evolution.</title>
        <authorList>
            <person name="Badouin H."/>
            <person name="Gouzy J."/>
            <person name="Grassa C.J."/>
            <person name="Murat F."/>
            <person name="Staton S.E."/>
            <person name="Cottret L."/>
            <person name="Lelandais-Briere C."/>
            <person name="Owens G.L."/>
            <person name="Carrere S."/>
            <person name="Mayjonade B."/>
            <person name="Legrand L."/>
            <person name="Gill N."/>
            <person name="Kane N.C."/>
            <person name="Bowers J.E."/>
            <person name="Hubner S."/>
            <person name="Bellec A."/>
            <person name="Berard A."/>
            <person name="Berges H."/>
            <person name="Blanchet N."/>
            <person name="Boniface M.C."/>
            <person name="Brunel D."/>
            <person name="Catrice O."/>
            <person name="Chaidir N."/>
            <person name="Claudel C."/>
            <person name="Donnadieu C."/>
            <person name="Faraut T."/>
            <person name="Fievet G."/>
            <person name="Helmstetter N."/>
            <person name="King M."/>
            <person name="Knapp S.J."/>
            <person name="Lai Z."/>
            <person name="Le Paslier M.C."/>
            <person name="Lippi Y."/>
            <person name="Lorenzon L."/>
            <person name="Mandel J.R."/>
            <person name="Marage G."/>
            <person name="Marchand G."/>
            <person name="Marquand E."/>
            <person name="Bret-Mestries E."/>
            <person name="Morien E."/>
            <person name="Nambeesan S."/>
            <person name="Nguyen T."/>
            <person name="Pegot-Espagnet P."/>
            <person name="Pouilly N."/>
            <person name="Raftis F."/>
            <person name="Sallet E."/>
            <person name="Schiex T."/>
            <person name="Thomas J."/>
            <person name="Vandecasteele C."/>
            <person name="Vares D."/>
            <person name="Vear F."/>
            <person name="Vautrin S."/>
            <person name="Crespi M."/>
            <person name="Mangin B."/>
            <person name="Burke J.M."/>
            <person name="Salse J."/>
            <person name="Munos S."/>
            <person name="Vincourt P."/>
            <person name="Rieseberg L.H."/>
            <person name="Langlade N.B."/>
        </authorList>
    </citation>
    <scope>NUCLEOTIDE SEQUENCE</scope>
    <source>
        <tissue evidence="1">Leaves</tissue>
    </source>
</reference>
<protein>
    <submittedName>
        <fullName evidence="1">Uncharacterized protein</fullName>
    </submittedName>
</protein>
<evidence type="ECO:0000313" key="2">
    <source>
        <dbReference type="Proteomes" id="UP000215914"/>
    </source>
</evidence>
<dbReference type="EMBL" id="MNCJ02000326">
    <property type="protein sequence ID" value="KAF5781212.1"/>
    <property type="molecule type" value="Genomic_DNA"/>
</dbReference>
<gene>
    <name evidence="1" type="ORF">HanXRQr2_Chr11g0480851</name>
</gene>
<evidence type="ECO:0000313" key="1">
    <source>
        <dbReference type="EMBL" id="KAF5781212.1"/>
    </source>
</evidence>
<keyword evidence="2" id="KW-1185">Reference proteome</keyword>
<dbReference type="Gramene" id="mRNA:HanXRQr2_Chr11g0480851">
    <property type="protein sequence ID" value="CDS:HanXRQr2_Chr11g0480851.1"/>
    <property type="gene ID" value="HanXRQr2_Chr11g0480851"/>
</dbReference>
<dbReference type="Proteomes" id="UP000215914">
    <property type="component" value="Unassembled WGS sequence"/>
</dbReference>
<proteinExistence type="predicted"/>
<accession>A0A9K3HMK8</accession>
<comment type="caution">
    <text evidence="1">The sequence shown here is derived from an EMBL/GenBank/DDBJ whole genome shotgun (WGS) entry which is preliminary data.</text>
</comment>
<reference evidence="1" key="2">
    <citation type="submission" date="2020-06" db="EMBL/GenBank/DDBJ databases">
        <title>Helianthus annuus Genome sequencing and assembly Release 2.</title>
        <authorList>
            <person name="Gouzy J."/>
            <person name="Langlade N."/>
            <person name="Munos S."/>
        </authorList>
    </citation>
    <scope>NUCLEOTIDE SEQUENCE</scope>
    <source>
        <tissue evidence="1">Leaves</tissue>
    </source>
</reference>
<organism evidence="1 2">
    <name type="scientific">Helianthus annuus</name>
    <name type="common">Common sunflower</name>
    <dbReference type="NCBI Taxonomy" id="4232"/>
    <lineage>
        <taxon>Eukaryota</taxon>
        <taxon>Viridiplantae</taxon>
        <taxon>Streptophyta</taxon>
        <taxon>Embryophyta</taxon>
        <taxon>Tracheophyta</taxon>
        <taxon>Spermatophyta</taxon>
        <taxon>Magnoliopsida</taxon>
        <taxon>eudicotyledons</taxon>
        <taxon>Gunneridae</taxon>
        <taxon>Pentapetalae</taxon>
        <taxon>asterids</taxon>
        <taxon>campanulids</taxon>
        <taxon>Asterales</taxon>
        <taxon>Asteraceae</taxon>
        <taxon>Asteroideae</taxon>
        <taxon>Heliantheae alliance</taxon>
        <taxon>Heliantheae</taxon>
        <taxon>Helianthus</taxon>
    </lineage>
</organism>
<sequence>MIVNWLVSNYDPDACILNVGGGRLVEITSELVKRVFGLPMGPTDLVEKKKANKKKDVVVQEFRNQFEHTDTKRLLPLQLMHYILDRHDHGRMFVMNFLILYFSLLGETTTNNTVNVRYIPFIQPHVDIKSFNWCSYMVSCLNRMKKAWHGGEDAFRGPMLLLAVSCSYLTSCITKLLSNIFS</sequence>
<dbReference type="PANTHER" id="PTHR34835:SF90">
    <property type="entry name" value="AMINOTRANSFERASE-LIKE PLANT MOBILE DOMAIN-CONTAINING PROTEIN"/>
    <property type="match status" value="1"/>
</dbReference>
<dbReference type="PANTHER" id="PTHR34835">
    <property type="entry name" value="OS07G0283600 PROTEIN-RELATED"/>
    <property type="match status" value="1"/>
</dbReference>
<name>A0A9K3HMK8_HELAN</name>
<dbReference type="AlphaFoldDB" id="A0A9K3HMK8"/>